<keyword evidence="4" id="KW-0805">Transcription regulation</keyword>
<reference evidence="10" key="1">
    <citation type="journal article" date="2016" name="Genome Announc.">
        <title>Draft genome sequences of fungus Aspergillus calidoustus.</title>
        <authorList>
            <person name="Horn F."/>
            <person name="Linde J."/>
            <person name="Mattern D.J."/>
            <person name="Walther G."/>
            <person name="Guthke R."/>
            <person name="Scherlach K."/>
            <person name="Martin K."/>
            <person name="Brakhage A.A."/>
            <person name="Petzke L."/>
            <person name="Valiante V."/>
        </authorList>
    </citation>
    <scope>NUCLEOTIDE SEQUENCE [LARGE SCALE GENOMIC DNA]</scope>
    <source>
        <strain evidence="10">SF006504</strain>
    </source>
</reference>
<protein>
    <recommendedName>
        <fullName evidence="8">Zn(2)-C6 fungal-type domain-containing protein</fullName>
    </recommendedName>
</protein>
<keyword evidence="6" id="KW-0804">Transcription</keyword>
<organism evidence="9 10">
    <name type="scientific">Aspergillus calidoustus</name>
    <dbReference type="NCBI Taxonomy" id="454130"/>
    <lineage>
        <taxon>Eukaryota</taxon>
        <taxon>Fungi</taxon>
        <taxon>Dikarya</taxon>
        <taxon>Ascomycota</taxon>
        <taxon>Pezizomycotina</taxon>
        <taxon>Eurotiomycetes</taxon>
        <taxon>Eurotiomycetidae</taxon>
        <taxon>Eurotiales</taxon>
        <taxon>Aspergillaceae</taxon>
        <taxon>Aspergillus</taxon>
        <taxon>Aspergillus subgen. Nidulantes</taxon>
    </lineage>
</organism>
<dbReference type="GO" id="GO:0045944">
    <property type="term" value="P:positive regulation of transcription by RNA polymerase II"/>
    <property type="evidence" value="ECO:0007669"/>
    <property type="project" value="TreeGrafter"/>
</dbReference>
<dbReference type="GO" id="GO:0008270">
    <property type="term" value="F:zinc ion binding"/>
    <property type="evidence" value="ECO:0007669"/>
    <property type="project" value="InterPro"/>
</dbReference>
<dbReference type="AlphaFoldDB" id="A0A0U5GI90"/>
<evidence type="ECO:0000259" key="8">
    <source>
        <dbReference type="PROSITE" id="PS50048"/>
    </source>
</evidence>
<evidence type="ECO:0000256" key="5">
    <source>
        <dbReference type="ARBA" id="ARBA00023125"/>
    </source>
</evidence>
<evidence type="ECO:0000256" key="3">
    <source>
        <dbReference type="ARBA" id="ARBA00022833"/>
    </source>
</evidence>
<dbReference type="PROSITE" id="PS50048">
    <property type="entry name" value="ZN2_CY6_FUNGAL_2"/>
    <property type="match status" value="1"/>
</dbReference>
<dbReference type="PROSITE" id="PS00463">
    <property type="entry name" value="ZN2_CY6_FUNGAL_1"/>
    <property type="match status" value="1"/>
</dbReference>
<keyword evidence="10" id="KW-1185">Reference proteome</keyword>
<evidence type="ECO:0000313" key="9">
    <source>
        <dbReference type="EMBL" id="CEL11111.1"/>
    </source>
</evidence>
<dbReference type="SMART" id="SM00066">
    <property type="entry name" value="GAL4"/>
    <property type="match status" value="1"/>
</dbReference>
<evidence type="ECO:0000256" key="7">
    <source>
        <dbReference type="ARBA" id="ARBA00023242"/>
    </source>
</evidence>
<dbReference type="Pfam" id="PF00172">
    <property type="entry name" value="Zn_clus"/>
    <property type="match status" value="1"/>
</dbReference>
<dbReference type="OMA" id="ACEKVYW"/>
<dbReference type="GO" id="GO:0000981">
    <property type="term" value="F:DNA-binding transcription factor activity, RNA polymerase II-specific"/>
    <property type="evidence" value="ECO:0007669"/>
    <property type="project" value="InterPro"/>
</dbReference>
<dbReference type="GO" id="GO:0006351">
    <property type="term" value="P:DNA-templated transcription"/>
    <property type="evidence" value="ECO:0007669"/>
    <property type="project" value="InterPro"/>
</dbReference>
<dbReference type="CDD" id="cd00067">
    <property type="entry name" value="GAL4"/>
    <property type="match status" value="1"/>
</dbReference>
<dbReference type="OrthoDB" id="25921at2759"/>
<keyword evidence="5" id="KW-0238">DNA-binding</keyword>
<sequence length="637" mass="70951">MDSQASPRVPVPRRDVHLKVAQFASACAFCKARKIKCDSDAPCGACVKLNRTSSCSLAGAQSRDYVTHLRRKIQQLKAEIELRRHGTSDFGQHEPSDASIAESPEIHQPSAIDTLISDIGTLPITGPSHYTSASKAVPSFATLLLAAASKRPIPPVPAQSPTVEEARNLLPAHPAARKLAEHYFNHIYPRLPFFSTQGFWAQFEYVYGPKSNPSSPSASAQTPNLGDLAPDSNHGYNAFTVSIVLAISASSLSSSSSSVIFNKADSLFQTALRFRESINLPNTVAGVQSILFLIQFANLNPSSLDAWYLIGVGMRTCIDLGLHQDPQPTSSVSSSLLETRRRIWWSMYSFDRSMSLSCCRPMEVSDNVITAHLPTFRIGLAMENQEEVIAGFLQRYRILQIQSLIYDQLNEQPASTGEDIYAVLHDMAEKLQDWAQNNPSSDPAGLTKHELLMGRMLLNRPCRLIPNRTSDGLEDLWRSAQGFAQIYRALAEANSLFYVRIASEKAYWTGLAMLFCYWKLNGDGNSGMILRPSELWTATRDVAYVLQALSERWNEGKVLFSKFEEACTRVIEAMEAGRSADNPWERRDERIPEEVRGFCNYSSFTTIWTADRGKRFSDMQSQNLRGLALSLESWQEA</sequence>
<dbReference type="PANTHER" id="PTHR47782:SF2">
    <property type="entry name" value="TRANSCRIPTION FACTOR, PUTATIVE (AFU_ORTHOLOGUE AFUA_4G12570)-RELATED"/>
    <property type="match status" value="1"/>
</dbReference>
<evidence type="ECO:0000256" key="1">
    <source>
        <dbReference type="ARBA" id="ARBA00004123"/>
    </source>
</evidence>
<evidence type="ECO:0000256" key="4">
    <source>
        <dbReference type="ARBA" id="ARBA00023015"/>
    </source>
</evidence>
<dbReference type="SUPFAM" id="SSF57701">
    <property type="entry name" value="Zn2/Cys6 DNA-binding domain"/>
    <property type="match status" value="1"/>
</dbReference>
<keyword evidence="3" id="KW-0862">Zinc</keyword>
<accession>A0A0U5GI90</accession>
<evidence type="ECO:0000313" key="10">
    <source>
        <dbReference type="Proteomes" id="UP000054771"/>
    </source>
</evidence>
<dbReference type="Proteomes" id="UP000054771">
    <property type="component" value="Unassembled WGS sequence"/>
</dbReference>
<dbReference type="CDD" id="cd12148">
    <property type="entry name" value="fungal_TF_MHR"/>
    <property type="match status" value="1"/>
</dbReference>
<dbReference type="Pfam" id="PF04082">
    <property type="entry name" value="Fungal_trans"/>
    <property type="match status" value="1"/>
</dbReference>
<dbReference type="InterPro" id="IPR001138">
    <property type="entry name" value="Zn2Cys6_DnaBD"/>
</dbReference>
<dbReference type="InterPro" id="IPR036864">
    <property type="entry name" value="Zn2-C6_fun-type_DNA-bd_sf"/>
</dbReference>
<dbReference type="InterPro" id="IPR007219">
    <property type="entry name" value="XnlR_reg_dom"/>
</dbReference>
<evidence type="ECO:0000256" key="2">
    <source>
        <dbReference type="ARBA" id="ARBA00022723"/>
    </source>
</evidence>
<keyword evidence="7" id="KW-0539">Nucleus</keyword>
<evidence type="ECO:0000256" key="6">
    <source>
        <dbReference type="ARBA" id="ARBA00023163"/>
    </source>
</evidence>
<name>A0A0U5GI90_ASPCI</name>
<dbReference type="STRING" id="454130.A0A0U5GI90"/>
<dbReference type="EMBL" id="CDMC01000023">
    <property type="protein sequence ID" value="CEL11111.1"/>
    <property type="molecule type" value="Genomic_DNA"/>
</dbReference>
<dbReference type="PANTHER" id="PTHR47782">
    <property type="entry name" value="ZN(II)2CYS6 TRANSCRIPTION FACTOR (EUROFUNG)-RELATED"/>
    <property type="match status" value="1"/>
</dbReference>
<dbReference type="GO" id="GO:0043565">
    <property type="term" value="F:sequence-specific DNA binding"/>
    <property type="evidence" value="ECO:0007669"/>
    <property type="project" value="TreeGrafter"/>
</dbReference>
<dbReference type="InterPro" id="IPR052202">
    <property type="entry name" value="Yeast_MetPath_Reg"/>
</dbReference>
<dbReference type="SMART" id="SM00906">
    <property type="entry name" value="Fungal_trans"/>
    <property type="match status" value="1"/>
</dbReference>
<dbReference type="GO" id="GO:0005634">
    <property type="term" value="C:nucleus"/>
    <property type="evidence" value="ECO:0007669"/>
    <property type="project" value="UniProtKB-SubCell"/>
</dbReference>
<dbReference type="Gene3D" id="4.10.240.10">
    <property type="entry name" value="Zn(2)-C6 fungal-type DNA-binding domain"/>
    <property type="match status" value="1"/>
</dbReference>
<feature type="domain" description="Zn(2)-C6 fungal-type" evidence="8">
    <location>
        <begin position="26"/>
        <end position="57"/>
    </location>
</feature>
<gene>
    <name evidence="9" type="ORF">ASPCAL14217</name>
</gene>
<keyword evidence="2" id="KW-0479">Metal-binding</keyword>
<proteinExistence type="predicted"/>
<comment type="subcellular location">
    <subcellularLocation>
        <location evidence="1">Nucleus</location>
    </subcellularLocation>
</comment>